<sequence length="452" mass="47186">MKGALNIAIAASLAAGVTAQPHAHHHRHQHAKKHDQAPHVVQLKQRGPSPVLNERDVVVVYETPLETAYVLGGESITPEEAEDCLRDKLCEIVGESQPTFVTPTPTPTPTPSSSSTSVAKSTSAAAGEFFEAKVNKVATPSSSSAEPASSSPAPKATQSSSSSSGASGIDADFPDGEIDCSTLPTEYGAVAVTQVENSGWGGLLDVGTSAFTVGSTKAISSYSAPSGGLQPGMFGTYQCPEGYDMAQWPEGAQGATGQSIGGIWCGLDNKLYLTRPDSTKKLCQKGAGNVKVVNKLSDKVSLCKTSYPGKEDMILSNVVEGGATYNLYNPYQNLSYVWGGASTSAQYYVNLKGLDKDIACQWTSPDPYSKNAGNWAGVNLGTSVNDDGTTFLSIFHNTPTSNTPLDFNIELSGDVSQTCKYSYSSNSFDPSNGNGCTVAAQAGGTIFVTLSN</sequence>
<evidence type="ECO:0000256" key="11">
    <source>
        <dbReference type="SAM" id="MobiDB-lite"/>
    </source>
</evidence>
<keyword evidence="9" id="KW-0961">Cell wall biogenesis/degradation</keyword>
<reference evidence="13 14" key="1">
    <citation type="submission" date="2024-02" db="EMBL/GenBank/DDBJ databases">
        <title>De novo assembly and annotation of 12 fungi associated with fruit tree decline syndrome in Ontario, Canada.</title>
        <authorList>
            <person name="Sulman M."/>
            <person name="Ellouze W."/>
            <person name="Ilyukhin E."/>
        </authorList>
    </citation>
    <scope>NUCLEOTIDE SEQUENCE [LARGE SCALE GENOMIC DNA]</scope>
    <source>
        <strain evidence="13 14">M169</strain>
    </source>
</reference>
<dbReference type="InterPro" id="IPR051526">
    <property type="entry name" value="Beta-Glucosidase_SUN"/>
</dbReference>
<evidence type="ECO:0000256" key="1">
    <source>
        <dbReference type="ARBA" id="ARBA00004191"/>
    </source>
</evidence>
<accession>A0ABR1PNK0</accession>
<evidence type="ECO:0000256" key="2">
    <source>
        <dbReference type="ARBA" id="ARBA00010579"/>
    </source>
</evidence>
<protein>
    <submittedName>
        <fullName evidence="13">Sperm-associated antigen 4 protein</fullName>
    </submittedName>
</protein>
<name>A0ABR1PNK0_DIAER</name>
<evidence type="ECO:0000256" key="7">
    <source>
        <dbReference type="ARBA" id="ARBA00023277"/>
    </source>
</evidence>
<evidence type="ECO:0000313" key="14">
    <source>
        <dbReference type="Proteomes" id="UP001430848"/>
    </source>
</evidence>
<keyword evidence="3" id="KW-0134">Cell wall</keyword>
<comment type="subcellular location">
    <subcellularLocation>
        <location evidence="1">Secreted</location>
        <location evidence="1">Cell wall</location>
    </subcellularLocation>
</comment>
<dbReference type="PANTHER" id="PTHR31316:SF0">
    <property type="entry name" value="SECRETED BETA-GLUCOSIDASE SIM1-RELATED"/>
    <property type="match status" value="1"/>
</dbReference>
<feature type="compositionally biased region" description="Low complexity" evidence="11">
    <location>
        <begin position="140"/>
        <end position="167"/>
    </location>
</feature>
<dbReference type="Pfam" id="PF03856">
    <property type="entry name" value="SUN"/>
    <property type="match status" value="1"/>
</dbReference>
<organism evidence="13 14">
    <name type="scientific">Diaporthe eres</name>
    <name type="common">Phomopsis oblonga</name>
    <dbReference type="NCBI Taxonomy" id="83184"/>
    <lineage>
        <taxon>Eukaryota</taxon>
        <taxon>Fungi</taxon>
        <taxon>Dikarya</taxon>
        <taxon>Ascomycota</taxon>
        <taxon>Pezizomycotina</taxon>
        <taxon>Sordariomycetes</taxon>
        <taxon>Sordariomycetidae</taxon>
        <taxon>Diaporthales</taxon>
        <taxon>Diaporthaceae</taxon>
        <taxon>Diaporthe</taxon>
        <taxon>Diaporthe eres species complex</taxon>
    </lineage>
</organism>
<evidence type="ECO:0000256" key="10">
    <source>
        <dbReference type="ARBA" id="ARBA00023326"/>
    </source>
</evidence>
<keyword evidence="10" id="KW-0624">Polysaccharide degradation</keyword>
<evidence type="ECO:0000313" key="13">
    <source>
        <dbReference type="EMBL" id="KAK7741128.1"/>
    </source>
</evidence>
<evidence type="ECO:0000256" key="9">
    <source>
        <dbReference type="ARBA" id="ARBA00023316"/>
    </source>
</evidence>
<evidence type="ECO:0000256" key="4">
    <source>
        <dbReference type="ARBA" id="ARBA00022525"/>
    </source>
</evidence>
<feature type="compositionally biased region" description="Basic residues" evidence="11">
    <location>
        <begin position="22"/>
        <end position="33"/>
    </location>
</feature>
<comment type="similarity">
    <text evidence="2">Belongs to the SUN family.</text>
</comment>
<feature type="signal peptide" evidence="12">
    <location>
        <begin position="1"/>
        <end position="19"/>
    </location>
</feature>
<evidence type="ECO:0000256" key="3">
    <source>
        <dbReference type="ARBA" id="ARBA00022512"/>
    </source>
</evidence>
<proteinExistence type="inferred from homology"/>
<keyword evidence="5 12" id="KW-0732">Signal</keyword>
<keyword evidence="6" id="KW-0378">Hydrolase</keyword>
<evidence type="ECO:0000256" key="12">
    <source>
        <dbReference type="SAM" id="SignalP"/>
    </source>
</evidence>
<feature type="region of interest" description="Disordered" evidence="11">
    <location>
        <begin position="140"/>
        <end position="178"/>
    </location>
</feature>
<comment type="caution">
    <text evidence="13">The sequence shown here is derived from an EMBL/GenBank/DDBJ whole genome shotgun (WGS) entry which is preliminary data.</text>
</comment>
<keyword evidence="4" id="KW-0964">Secreted</keyword>
<evidence type="ECO:0000256" key="5">
    <source>
        <dbReference type="ARBA" id="ARBA00022729"/>
    </source>
</evidence>
<evidence type="ECO:0000256" key="8">
    <source>
        <dbReference type="ARBA" id="ARBA00023295"/>
    </source>
</evidence>
<dbReference type="EMBL" id="JAKNSF020000002">
    <property type="protein sequence ID" value="KAK7741128.1"/>
    <property type="molecule type" value="Genomic_DNA"/>
</dbReference>
<feature type="region of interest" description="Disordered" evidence="11">
    <location>
        <begin position="18"/>
        <end position="39"/>
    </location>
</feature>
<feature type="chain" id="PRO_5047521758" evidence="12">
    <location>
        <begin position="20"/>
        <end position="452"/>
    </location>
</feature>
<feature type="region of interest" description="Disordered" evidence="11">
    <location>
        <begin position="96"/>
        <end position="120"/>
    </location>
</feature>
<gene>
    <name evidence="13" type="primary">SUN4</name>
    <name evidence="13" type="ORF">SLS63_000681</name>
</gene>
<dbReference type="Proteomes" id="UP001430848">
    <property type="component" value="Unassembled WGS sequence"/>
</dbReference>
<keyword evidence="8" id="KW-0326">Glycosidase</keyword>
<feature type="compositionally biased region" description="Low complexity" evidence="11">
    <location>
        <begin position="111"/>
        <end position="120"/>
    </location>
</feature>
<dbReference type="InterPro" id="IPR005556">
    <property type="entry name" value="SUN"/>
</dbReference>
<dbReference type="PANTHER" id="PTHR31316">
    <property type="entry name" value="BETA-GLUCOSIDASE-LIKE PROTEIN NCA3, MITOCHONDRIAL-RELATED"/>
    <property type="match status" value="1"/>
</dbReference>
<evidence type="ECO:0000256" key="6">
    <source>
        <dbReference type="ARBA" id="ARBA00022801"/>
    </source>
</evidence>
<keyword evidence="14" id="KW-1185">Reference proteome</keyword>
<keyword evidence="7" id="KW-0119">Carbohydrate metabolism</keyword>